<dbReference type="AlphaFoldDB" id="A0A0L7QXM1"/>
<evidence type="ECO:0000256" key="10">
    <source>
        <dbReference type="ARBA" id="ARBA00023136"/>
    </source>
</evidence>
<comment type="similarity">
    <text evidence="4">Belongs to the complex I NDUFS5 subunit family.</text>
</comment>
<keyword evidence="13" id="KW-1185">Reference proteome</keyword>
<evidence type="ECO:0000313" key="13">
    <source>
        <dbReference type="Proteomes" id="UP000053825"/>
    </source>
</evidence>
<evidence type="ECO:0000313" key="12">
    <source>
        <dbReference type="EMBL" id="KOC63348.1"/>
    </source>
</evidence>
<keyword evidence="6" id="KW-0679">Respiratory chain</keyword>
<dbReference type="OrthoDB" id="9992197at2759"/>
<dbReference type="PANTHER" id="PTHR21268">
    <property type="entry name" value="NADH DEHYDROGENASE [UBIQUINONE] IRON-SULFUR PROTEIN 5"/>
    <property type="match status" value="1"/>
</dbReference>
<dbReference type="InterPro" id="IPR019342">
    <property type="entry name" value="NADH_UbQ_OxRdtase_FeS-su5"/>
</dbReference>
<proteinExistence type="inferred from homology"/>
<dbReference type="Proteomes" id="UP000053825">
    <property type="component" value="Unassembled WGS sequence"/>
</dbReference>
<evidence type="ECO:0000256" key="5">
    <source>
        <dbReference type="ARBA" id="ARBA00022448"/>
    </source>
</evidence>
<keyword evidence="11" id="KW-1015">Disulfide bond</keyword>
<keyword evidence="7" id="KW-0999">Mitochondrion inner membrane</keyword>
<evidence type="ECO:0000256" key="2">
    <source>
        <dbReference type="ARBA" id="ARBA00004569"/>
    </source>
</evidence>
<evidence type="ECO:0000256" key="11">
    <source>
        <dbReference type="ARBA" id="ARBA00023157"/>
    </source>
</evidence>
<dbReference type="Pfam" id="PF10200">
    <property type="entry name" value="Ndufs5"/>
    <property type="match status" value="1"/>
</dbReference>
<evidence type="ECO:0000256" key="9">
    <source>
        <dbReference type="ARBA" id="ARBA00023128"/>
    </source>
</evidence>
<dbReference type="GO" id="GO:0005758">
    <property type="term" value="C:mitochondrial intermembrane space"/>
    <property type="evidence" value="ECO:0007669"/>
    <property type="project" value="UniProtKB-SubCell"/>
</dbReference>
<dbReference type="PANTHER" id="PTHR21268:SF2">
    <property type="entry name" value="NADH DEHYDROGENASE [UBIQUINONE] IRON-SULFUR PROTEIN 5"/>
    <property type="match status" value="1"/>
</dbReference>
<dbReference type="GO" id="GO:0005743">
    <property type="term" value="C:mitochondrial inner membrane"/>
    <property type="evidence" value="ECO:0007669"/>
    <property type="project" value="UniProtKB-SubCell"/>
</dbReference>
<gene>
    <name evidence="12" type="ORF">WH47_04797</name>
</gene>
<evidence type="ECO:0000256" key="4">
    <source>
        <dbReference type="ARBA" id="ARBA00007372"/>
    </source>
</evidence>
<keyword evidence="5" id="KW-0813">Transport</keyword>
<keyword evidence="10" id="KW-0472">Membrane</keyword>
<accession>A0A0L7QXM1</accession>
<evidence type="ECO:0000256" key="6">
    <source>
        <dbReference type="ARBA" id="ARBA00022660"/>
    </source>
</evidence>
<comment type="subcellular location">
    <subcellularLocation>
        <location evidence="3">Mitochondrion inner membrane</location>
        <topology evidence="3">Peripheral membrane protein</topology>
    </subcellularLocation>
    <subcellularLocation>
        <location evidence="2">Mitochondrion intermembrane space</location>
    </subcellularLocation>
</comment>
<evidence type="ECO:0000256" key="8">
    <source>
        <dbReference type="ARBA" id="ARBA00022982"/>
    </source>
</evidence>
<keyword evidence="9" id="KW-0496">Mitochondrion</keyword>
<name>A0A0L7QXM1_9HYME</name>
<keyword evidence="8" id="KW-0249">Electron transport</keyword>
<organism evidence="12 13">
    <name type="scientific">Habropoda laboriosa</name>
    <dbReference type="NCBI Taxonomy" id="597456"/>
    <lineage>
        <taxon>Eukaryota</taxon>
        <taxon>Metazoa</taxon>
        <taxon>Ecdysozoa</taxon>
        <taxon>Arthropoda</taxon>
        <taxon>Hexapoda</taxon>
        <taxon>Insecta</taxon>
        <taxon>Pterygota</taxon>
        <taxon>Neoptera</taxon>
        <taxon>Endopterygota</taxon>
        <taxon>Hymenoptera</taxon>
        <taxon>Apocrita</taxon>
        <taxon>Aculeata</taxon>
        <taxon>Apoidea</taxon>
        <taxon>Anthophila</taxon>
        <taxon>Apidae</taxon>
        <taxon>Habropoda</taxon>
    </lineage>
</organism>
<protein>
    <submittedName>
        <fullName evidence="12">Uncharacterized protein</fullName>
    </submittedName>
</protein>
<dbReference type="EMBL" id="KQ414704">
    <property type="protein sequence ID" value="KOC63348.1"/>
    <property type="molecule type" value="Genomic_DNA"/>
</dbReference>
<evidence type="ECO:0000256" key="3">
    <source>
        <dbReference type="ARBA" id="ARBA00004637"/>
    </source>
</evidence>
<comment type="function">
    <text evidence="1">Accessory subunit of the mitochondrial membrane respiratory chain NADH dehydrogenase (Complex I), that is believed not to be involved in catalysis. Complex I functions in the transfer of electrons from NADH to the respiratory chain. The immediate electron acceptor for the enzyme is believed to be ubiquinone.</text>
</comment>
<evidence type="ECO:0000256" key="7">
    <source>
        <dbReference type="ARBA" id="ARBA00022792"/>
    </source>
</evidence>
<dbReference type="STRING" id="597456.A0A0L7QXM1"/>
<sequence length="105" mass="12498">MSRSRDPLVGSIITKYIRFGRPHTQANEECKNFEIDLARCIQAYGYTKAQDECKAYIDDLQEWLSAPKRMHRSEIMNGEYERQIESGERERNKKPIPYLMFFPYV</sequence>
<evidence type="ECO:0000256" key="1">
    <source>
        <dbReference type="ARBA" id="ARBA00003195"/>
    </source>
</evidence>
<reference evidence="12 13" key="1">
    <citation type="submission" date="2015-07" db="EMBL/GenBank/DDBJ databases">
        <title>The genome of Habropoda laboriosa.</title>
        <authorList>
            <person name="Pan H."/>
            <person name="Kapheim K."/>
        </authorList>
    </citation>
    <scope>NUCLEOTIDE SEQUENCE [LARGE SCALE GENOMIC DNA]</scope>
    <source>
        <strain evidence="12">0110345459</strain>
    </source>
</reference>